<feature type="transmembrane region" description="Helical" evidence="1">
    <location>
        <begin position="34"/>
        <end position="53"/>
    </location>
</feature>
<evidence type="ECO:0000313" key="3">
    <source>
        <dbReference type="Proteomes" id="UP000249886"/>
    </source>
</evidence>
<organism evidence="2 3">
    <name type="scientific">Corynebacterium matruchotii</name>
    <dbReference type="NCBI Taxonomy" id="43768"/>
    <lineage>
        <taxon>Bacteria</taxon>
        <taxon>Bacillati</taxon>
        <taxon>Actinomycetota</taxon>
        <taxon>Actinomycetes</taxon>
        <taxon>Mycobacteriales</taxon>
        <taxon>Corynebacteriaceae</taxon>
        <taxon>Corynebacterium</taxon>
    </lineage>
</organism>
<dbReference type="Gene3D" id="3.30.565.10">
    <property type="entry name" value="Histidine kinase-like ATPase, C-terminal domain"/>
    <property type="match status" value="1"/>
</dbReference>
<feature type="transmembrane region" description="Helical" evidence="1">
    <location>
        <begin position="142"/>
        <end position="167"/>
    </location>
</feature>
<dbReference type="AlphaFoldDB" id="A0A6H9XUN4"/>
<feature type="transmembrane region" description="Helical" evidence="1">
    <location>
        <begin position="485"/>
        <end position="501"/>
    </location>
</feature>
<dbReference type="GeneID" id="84574645"/>
<dbReference type="Proteomes" id="UP000249886">
    <property type="component" value="Unassembled WGS sequence"/>
</dbReference>
<dbReference type="SUPFAM" id="SSF55874">
    <property type="entry name" value="ATPase domain of HSP90 chaperone/DNA topoisomerase II/histidine kinase"/>
    <property type="match status" value="1"/>
</dbReference>
<proteinExistence type="predicted"/>
<evidence type="ECO:0000256" key="1">
    <source>
        <dbReference type="SAM" id="Phobius"/>
    </source>
</evidence>
<reference evidence="2 3" key="1">
    <citation type="submission" date="2018-06" db="EMBL/GenBank/DDBJ databases">
        <authorList>
            <consortium name="Pathogen Informatics"/>
            <person name="Doyle S."/>
        </authorList>
    </citation>
    <scope>NUCLEOTIDE SEQUENCE [LARGE SCALE GENOMIC DNA]</scope>
    <source>
        <strain evidence="2 3">NCTC10254</strain>
    </source>
</reference>
<dbReference type="InterPro" id="IPR036890">
    <property type="entry name" value="HATPase_C_sf"/>
</dbReference>
<comment type="caution">
    <text evidence="2">The sequence shown here is derived from an EMBL/GenBank/DDBJ whole genome shotgun (WGS) entry which is preliminary data.</text>
</comment>
<feature type="transmembrane region" description="Helical" evidence="1">
    <location>
        <begin position="513"/>
        <end position="529"/>
    </location>
</feature>
<feature type="transmembrane region" description="Helical" evidence="1">
    <location>
        <begin position="65"/>
        <end position="92"/>
    </location>
</feature>
<dbReference type="EMBL" id="UARK01000001">
    <property type="protein sequence ID" value="SPW24546.1"/>
    <property type="molecule type" value="Genomic_DNA"/>
</dbReference>
<keyword evidence="1" id="KW-1133">Transmembrane helix</keyword>
<sequence length="720" mass="80446">MESSVLARVAQPAPKIRQYSDLAARTPPRLAELTLIRCITLVCFVAYLGYLTLKWEILREYLTKDFIFPVWTTVSIWLFVITLAGLVVAAIINTRMGYVVALTGSAVAYSQFQLIQMMELFDRGNSPVGNLYLADFSGIPTCLLVTVFPNVYCYIFCLLSICMMSALSDGYLPFWHYYDFDGAFYSTLICGPALFIAYNGIRVCRAADQAVFQEYQATTTVLRSRYLAELEAYFIHHINDKVLSTLNAAAAGLIPISDVAKADITNDTNVGTIPVESFIASLQDSVDESTQVIINRIADASTPLPLKTAISLVDAISEAHHNSVRYAPNAHRELMINWDGTIMSVVFWDTGPGFRVDKASRKHTGVNIIMTDRPQIYDGVTVDLTSSPEQGTRYEVTWVTDHSARSPSVTNKQDTYVPSDAELLGIHKLFRMRWVIVMLAAFAFDTIQYDHTGQWHILLAGTGFLAGGLWALTDSSQVQLPWHNTIILVACVSALIFVGQLSHYPRPIRDQHFSWYLSYALLVTMYLALRLRPGVAWSMWLGFAAITYVVDSLLGFYLVAPASMFLRCIPLLIPATLMPLQVKWVVRLLPALRRVNRNEHLQWETALAQQQYTAEMTGWLRSLLQLVDDPATAKLMEVRIRDAIRSPLLDVPELTMAVWRARASGTQVTLIDSRSPADPDPEEHQRIIADAVAKLAEGPSTATIRLLPAGRDRYATLVAR</sequence>
<evidence type="ECO:0000313" key="2">
    <source>
        <dbReference type="EMBL" id="SPW24546.1"/>
    </source>
</evidence>
<gene>
    <name evidence="2" type="ORF">NCTC10254_00927</name>
</gene>
<keyword evidence="1" id="KW-0812">Transmembrane</keyword>
<feature type="transmembrane region" description="Helical" evidence="1">
    <location>
        <begin position="182"/>
        <end position="201"/>
    </location>
</feature>
<feature type="transmembrane region" description="Helical" evidence="1">
    <location>
        <begin position="536"/>
        <end position="558"/>
    </location>
</feature>
<protein>
    <submittedName>
        <fullName evidence="2">Uncharacterized protein</fullName>
    </submittedName>
</protein>
<accession>A0A6H9XUN4</accession>
<keyword evidence="1" id="KW-0472">Membrane</keyword>
<name>A0A6H9XUN4_9CORY</name>
<feature type="transmembrane region" description="Helical" evidence="1">
    <location>
        <begin position="455"/>
        <end position="473"/>
    </location>
</feature>
<dbReference type="RefSeq" id="WP_005526840.1">
    <property type="nucleotide sequence ID" value="NZ_CP050134.2"/>
</dbReference>